<keyword evidence="1" id="KW-0732">Signal</keyword>
<dbReference type="EMBL" id="FQZE01000005">
    <property type="protein sequence ID" value="SHI75748.1"/>
    <property type="molecule type" value="Genomic_DNA"/>
</dbReference>
<dbReference type="Proteomes" id="UP000184050">
    <property type="component" value="Unassembled WGS sequence"/>
</dbReference>
<evidence type="ECO:0000313" key="2">
    <source>
        <dbReference type="EMBL" id="SHI75748.1"/>
    </source>
</evidence>
<keyword evidence="3" id="KW-1185">Reference proteome</keyword>
<accession>A0A1M6DRW6</accession>
<name>A0A1M6DRW6_9BACT</name>
<reference evidence="2 3" key="1">
    <citation type="submission" date="2016-11" db="EMBL/GenBank/DDBJ databases">
        <authorList>
            <person name="Jaros S."/>
            <person name="Januszkiewicz K."/>
            <person name="Wedrychowicz H."/>
        </authorList>
    </citation>
    <scope>NUCLEOTIDE SEQUENCE [LARGE SCALE GENOMIC DNA]</scope>
    <source>
        <strain evidence="2 3">DSM 27063</strain>
    </source>
</reference>
<feature type="chain" id="PRO_5012364388" evidence="1">
    <location>
        <begin position="32"/>
        <end position="196"/>
    </location>
</feature>
<organism evidence="2 3">
    <name type="scientific">Tangfeifania diversioriginum</name>
    <dbReference type="NCBI Taxonomy" id="1168035"/>
    <lineage>
        <taxon>Bacteria</taxon>
        <taxon>Pseudomonadati</taxon>
        <taxon>Bacteroidota</taxon>
        <taxon>Bacteroidia</taxon>
        <taxon>Marinilabiliales</taxon>
        <taxon>Prolixibacteraceae</taxon>
        <taxon>Tangfeifania</taxon>
    </lineage>
</organism>
<evidence type="ECO:0000313" key="3">
    <source>
        <dbReference type="Proteomes" id="UP000184050"/>
    </source>
</evidence>
<proteinExistence type="predicted"/>
<gene>
    <name evidence="2" type="ORF">SAMN05444280_105154</name>
</gene>
<evidence type="ECO:0000256" key="1">
    <source>
        <dbReference type="SAM" id="SignalP"/>
    </source>
</evidence>
<feature type="signal peptide" evidence="1">
    <location>
        <begin position="1"/>
        <end position="31"/>
    </location>
</feature>
<sequence length="196" mass="21446">MGMNKSDKMKKVSFFIWFAYFLLLLSAKASAQVEEAEANVYFELPQVALVDIEPDLDNSIHFSVNTSAESGESPFLELPANNDLWINYSSSLTTAQNSRSIVAEISQGDIPEGIRFYLEASTFSGAGGSGQVGQPSGRIELNSQPRPIITNIGNCYTGDGINNGHRLSFSIDVSDYSRVYSVDESSFVVLYTITDN</sequence>
<protein>
    <submittedName>
        <fullName evidence="2">Uncharacterized protein</fullName>
    </submittedName>
</protein>
<dbReference type="STRING" id="1168035.SAMN05444280_105154"/>
<dbReference type="AlphaFoldDB" id="A0A1M6DRW6"/>